<comment type="caution">
    <text evidence="6">The sequence shown here is derived from an EMBL/GenBank/DDBJ whole genome shotgun (WGS) entry which is preliminary data.</text>
</comment>
<dbReference type="GO" id="GO:0003677">
    <property type="term" value="F:DNA binding"/>
    <property type="evidence" value="ECO:0007669"/>
    <property type="project" value="UniProtKB-KW"/>
</dbReference>
<feature type="domain" description="Sugar-binding" evidence="5">
    <location>
        <begin position="84"/>
        <end position="326"/>
    </location>
</feature>
<gene>
    <name evidence="6" type="ORF">BN13_120013</name>
</gene>
<dbReference type="AlphaFoldDB" id="A0A077M3D3"/>
<evidence type="ECO:0000256" key="4">
    <source>
        <dbReference type="ARBA" id="ARBA00023163"/>
    </source>
</evidence>
<dbReference type="GO" id="GO:0030246">
    <property type="term" value="F:carbohydrate binding"/>
    <property type="evidence" value="ECO:0007669"/>
    <property type="project" value="InterPro"/>
</dbReference>
<comment type="similarity">
    <text evidence="1">Belongs to the SorC transcriptional regulatory family.</text>
</comment>
<reference evidence="6 7" key="1">
    <citation type="journal article" date="2013" name="ISME J.">
        <title>A metabolic model for members of the genus Tetrasphaera involved in enhanced biological phosphorus removal.</title>
        <authorList>
            <person name="Kristiansen R."/>
            <person name="Nguyen H.T.T."/>
            <person name="Saunders A.M."/>
            <person name="Nielsen J.L."/>
            <person name="Wimmer R."/>
            <person name="Le V.Q."/>
            <person name="McIlroy S.J."/>
            <person name="Petrovski S."/>
            <person name="Seviour R.J."/>
            <person name="Calteau A."/>
            <person name="Nielsen K.L."/>
            <person name="Nielsen P.H."/>
        </authorList>
    </citation>
    <scope>NUCLEOTIDE SEQUENCE [LARGE SCALE GENOMIC DNA]</scope>
    <source>
        <strain evidence="6 7">Ben 74</strain>
    </source>
</reference>
<keyword evidence="7" id="KW-1185">Reference proteome</keyword>
<evidence type="ECO:0000259" key="5">
    <source>
        <dbReference type="Pfam" id="PF04198"/>
    </source>
</evidence>
<evidence type="ECO:0000313" key="6">
    <source>
        <dbReference type="EMBL" id="CCI51726.1"/>
    </source>
</evidence>
<evidence type="ECO:0000256" key="3">
    <source>
        <dbReference type="ARBA" id="ARBA00023125"/>
    </source>
</evidence>
<evidence type="ECO:0000256" key="2">
    <source>
        <dbReference type="ARBA" id="ARBA00023015"/>
    </source>
</evidence>
<dbReference type="PANTHER" id="PTHR34294:SF1">
    <property type="entry name" value="TRANSCRIPTIONAL REGULATOR LSRR"/>
    <property type="match status" value="1"/>
</dbReference>
<evidence type="ECO:0000313" key="7">
    <source>
        <dbReference type="Proteomes" id="UP000035720"/>
    </source>
</evidence>
<dbReference type="Pfam" id="PF04198">
    <property type="entry name" value="Sugar-bind"/>
    <property type="match status" value="1"/>
</dbReference>
<dbReference type="InterPro" id="IPR007324">
    <property type="entry name" value="Sugar-bd_dom_put"/>
</dbReference>
<evidence type="ECO:0000256" key="1">
    <source>
        <dbReference type="ARBA" id="ARBA00010466"/>
    </source>
</evidence>
<dbReference type="InterPro" id="IPR036388">
    <property type="entry name" value="WH-like_DNA-bd_sf"/>
</dbReference>
<keyword evidence="4" id="KW-0804">Transcription</keyword>
<name>A0A077M3D3_9MICO</name>
<dbReference type="Gene3D" id="3.40.50.1360">
    <property type="match status" value="1"/>
</dbReference>
<dbReference type="EMBL" id="CAJC01000024">
    <property type="protein sequence ID" value="CCI51726.1"/>
    <property type="molecule type" value="Genomic_DNA"/>
</dbReference>
<proteinExistence type="inferred from homology"/>
<dbReference type="InterPro" id="IPR051054">
    <property type="entry name" value="SorC_transcr_regulators"/>
</dbReference>
<dbReference type="SUPFAM" id="SSF100950">
    <property type="entry name" value="NagB/RpiA/CoA transferase-like"/>
    <property type="match status" value="1"/>
</dbReference>
<protein>
    <submittedName>
        <fullName evidence="6">Transcriptional regulator, DeoR family</fullName>
    </submittedName>
</protein>
<keyword evidence="3" id="KW-0238">DNA-binding</keyword>
<dbReference type="InterPro" id="IPR037171">
    <property type="entry name" value="NagB/RpiA_transferase-like"/>
</dbReference>
<sequence length="328" mass="34765">MVRITCELFRRIVSGGVAAMELGPSELVMAAAVARRYYLAGESKVEIAAALGISRFKVARILESARENGLVRIEIGQQGPIDPDLSAQLQQQFSLHHCVVVVAQDEHSARHLVGAAAAELLAEIVTRDDVLGLPWARAVSEMIAALPALPPIPVIQLSGSLVIPGETSPVDLVRRAARLSGGESHVFYAPLLLDDAESALALRRQPSVAEAMEQIPRVTLAVVGIGGWVPRTSTIWNATSEEDREIISALGVIGEVAGVFYNAAGQPVATPLDERLLTITAEQMRGIPEVIGVAYGAAKAETIRASVLGGLVDSLVVDSEVARRMLQG</sequence>
<dbReference type="Gene3D" id="1.10.10.10">
    <property type="entry name" value="Winged helix-like DNA-binding domain superfamily/Winged helix DNA-binding domain"/>
    <property type="match status" value="1"/>
</dbReference>
<dbReference type="PANTHER" id="PTHR34294">
    <property type="entry name" value="TRANSCRIPTIONAL REGULATOR-RELATED"/>
    <property type="match status" value="1"/>
</dbReference>
<accession>A0A077M3D3</accession>
<organism evidence="6 7">
    <name type="scientific">Nostocoides jenkinsii Ben 74</name>
    <dbReference type="NCBI Taxonomy" id="1193518"/>
    <lineage>
        <taxon>Bacteria</taxon>
        <taxon>Bacillati</taxon>
        <taxon>Actinomycetota</taxon>
        <taxon>Actinomycetes</taxon>
        <taxon>Micrococcales</taxon>
        <taxon>Intrasporangiaceae</taxon>
        <taxon>Nostocoides</taxon>
    </lineage>
</organism>
<dbReference type="STRING" id="1193518.BN13_120013"/>
<keyword evidence="2" id="KW-0805">Transcription regulation</keyword>
<dbReference type="Proteomes" id="UP000035720">
    <property type="component" value="Unassembled WGS sequence"/>
</dbReference>